<accession>A0A383EAJ4</accession>
<protein>
    <submittedName>
        <fullName evidence="1">Uncharacterized protein</fullName>
    </submittedName>
</protein>
<dbReference type="AlphaFoldDB" id="A0A383EAJ4"/>
<gene>
    <name evidence="1" type="ORF">METZ01_LOCUS506731</name>
</gene>
<organism evidence="1">
    <name type="scientific">marine metagenome</name>
    <dbReference type="NCBI Taxonomy" id="408172"/>
    <lineage>
        <taxon>unclassified sequences</taxon>
        <taxon>metagenomes</taxon>
        <taxon>ecological metagenomes</taxon>
    </lineage>
</organism>
<evidence type="ECO:0000313" key="1">
    <source>
        <dbReference type="EMBL" id="SVE53877.1"/>
    </source>
</evidence>
<sequence>MEFGPTRSRGLIPLLDLVEDALRDLSAVALSAPEKITNDDTLDFLERIRNDWDIHPVAVTHAFRHVDIARELASGNVNSQLVVAGLLTGLREAFNGTL</sequence>
<reference evidence="1" key="1">
    <citation type="submission" date="2018-05" db="EMBL/GenBank/DDBJ databases">
        <authorList>
            <person name="Lanie J.A."/>
            <person name="Ng W.-L."/>
            <person name="Kazmierczak K.M."/>
            <person name="Andrzejewski T.M."/>
            <person name="Davidsen T.M."/>
            <person name="Wayne K.J."/>
            <person name="Tettelin H."/>
            <person name="Glass J.I."/>
            <person name="Rusch D."/>
            <person name="Podicherti R."/>
            <person name="Tsui H.-C.T."/>
            <person name="Winkler M.E."/>
        </authorList>
    </citation>
    <scope>NUCLEOTIDE SEQUENCE</scope>
</reference>
<dbReference type="EMBL" id="UINC01224308">
    <property type="protein sequence ID" value="SVE53877.1"/>
    <property type="molecule type" value="Genomic_DNA"/>
</dbReference>
<name>A0A383EAJ4_9ZZZZ</name>
<proteinExistence type="predicted"/>